<keyword evidence="3" id="KW-1185">Reference proteome</keyword>
<sequence>MKKKDEPILHDDPQRVYDKTPESYDTVLDEVVGGEAKEENAEAEYEGVTPEELDDQPPY</sequence>
<feature type="compositionally biased region" description="Acidic residues" evidence="1">
    <location>
        <begin position="41"/>
        <end position="59"/>
    </location>
</feature>
<organism evidence="2 3">
    <name type="scientific">Kurthia sibirica</name>
    <dbReference type="NCBI Taxonomy" id="202750"/>
    <lineage>
        <taxon>Bacteria</taxon>
        <taxon>Bacillati</taxon>
        <taxon>Bacillota</taxon>
        <taxon>Bacilli</taxon>
        <taxon>Bacillales</taxon>
        <taxon>Caryophanaceae</taxon>
        <taxon>Kurthia</taxon>
    </lineage>
</organism>
<proteinExistence type="predicted"/>
<comment type="caution">
    <text evidence="2">The sequence shown here is derived from an EMBL/GenBank/DDBJ whole genome shotgun (WGS) entry which is preliminary data.</text>
</comment>
<dbReference type="Proteomes" id="UP000245938">
    <property type="component" value="Unassembled WGS sequence"/>
</dbReference>
<dbReference type="AlphaFoldDB" id="A0A2U3AP37"/>
<gene>
    <name evidence="2" type="ORF">DEX24_02855</name>
</gene>
<feature type="region of interest" description="Disordered" evidence="1">
    <location>
        <begin position="1"/>
        <end position="59"/>
    </location>
</feature>
<accession>A0A2U3AP37</accession>
<evidence type="ECO:0000256" key="1">
    <source>
        <dbReference type="SAM" id="MobiDB-lite"/>
    </source>
</evidence>
<evidence type="ECO:0000313" key="3">
    <source>
        <dbReference type="Proteomes" id="UP000245938"/>
    </source>
</evidence>
<feature type="compositionally biased region" description="Basic and acidic residues" evidence="1">
    <location>
        <begin position="1"/>
        <end position="22"/>
    </location>
</feature>
<reference evidence="2 3" key="1">
    <citation type="submission" date="2018-05" db="EMBL/GenBank/DDBJ databases">
        <title>Kurthia sibirica genome sequence.</title>
        <authorList>
            <person name="Maclea K.S."/>
            <person name="Goen A.E."/>
        </authorList>
    </citation>
    <scope>NUCLEOTIDE SEQUENCE [LARGE SCALE GENOMIC DNA]</scope>
    <source>
        <strain evidence="2 3">ATCC 49154</strain>
    </source>
</reference>
<evidence type="ECO:0000313" key="2">
    <source>
        <dbReference type="EMBL" id="PWI26291.1"/>
    </source>
</evidence>
<dbReference type="RefSeq" id="WP_109304896.1">
    <property type="nucleotide sequence ID" value="NZ_BJUF01000066.1"/>
</dbReference>
<dbReference type="EMBL" id="QFVR01000003">
    <property type="protein sequence ID" value="PWI26291.1"/>
    <property type="molecule type" value="Genomic_DNA"/>
</dbReference>
<name>A0A2U3AP37_9BACL</name>
<protein>
    <submittedName>
        <fullName evidence="2">Uncharacterized protein</fullName>
    </submittedName>
</protein>